<dbReference type="InterPro" id="IPR011491">
    <property type="entry name" value="FlgE_D2"/>
</dbReference>
<evidence type="ECO:0000256" key="5">
    <source>
        <dbReference type="RuleBase" id="RU362116"/>
    </source>
</evidence>
<evidence type="ECO:0000256" key="1">
    <source>
        <dbReference type="ARBA" id="ARBA00004117"/>
    </source>
</evidence>
<dbReference type="GO" id="GO:0005829">
    <property type="term" value="C:cytosol"/>
    <property type="evidence" value="ECO:0007669"/>
    <property type="project" value="TreeGrafter"/>
</dbReference>
<dbReference type="InterPro" id="IPR053967">
    <property type="entry name" value="LlgE_F_G-like_D1"/>
</dbReference>
<dbReference type="Pfam" id="PF07559">
    <property type="entry name" value="FlgE_D2"/>
    <property type="match status" value="1"/>
</dbReference>
<evidence type="ECO:0000313" key="11">
    <source>
        <dbReference type="Proteomes" id="UP000663444"/>
    </source>
</evidence>
<gene>
    <name evidence="10" type="primary">flgE</name>
    <name evidence="10" type="ORF">IWH25_09065</name>
</gene>
<dbReference type="Pfam" id="PF22692">
    <property type="entry name" value="LlgE_F_G_D1"/>
    <property type="match status" value="1"/>
</dbReference>
<feature type="domain" description="Flagellar basal body rod protein N-terminal" evidence="6">
    <location>
        <begin position="6"/>
        <end position="33"/>
    </location>
</feature>
<dbReference type="GO" id="GO:0071978">
    <property type="term" value="P:bacterial-type flagellum-dependent swarming motility"/>
    <property type="evidence" value="ECO:0007669"/>
    <property type="project" value="TreeGrafter"/>
</dbReference>
<keyword evidence="11" id="KW-1185">Reference proteome</keyword>
<reference evidence="10" key="1">
    <citation type="submission" date="2020-11" db="EMBL/GenBank/DDBJ databases">
        <title>Azospira restricta DSM 18626 genome sequence.</title>
        <authorList>
            <person name="Moe W.M."/>
        </authorList>
    </citation>
    <scope>NUCLEOTIDE SEQUENCE</scope>
    <source>
        <strain evidence="10">DSM 18626</strain>
    </source>
</reference>
<dbReference type="InterPro" id="IPR020013">
    <property type="entry name" value="Flagellar_FlgE/F/G"/>
</dbReference>
<sequence length="441" mass="45276">MAFQQGLSGLNSSSKALDVISNNVANSGTVGFKAAGAHFGDVYAASLTGAGASQIGIGTSLTAVVQQFTQGNITTTNNPLDVSINGGGFFRMSQNGAITFTRNGQFHLDKSGFIVNDANLRLTGYAADGSGLIVPSTPVELQLSSADQPPVATGASVGAFQGVRGNLNLDSRETVPSTAWTSGPAVAAAPATTLWSPNPASYNYSTALSVYDTLGNAHTLTYYFVKTATSGQWQVYANVDGTTNQTVNLGAGAGNPATLQFNSSGVLQTAMPLSISIDLNGVVQATGSTNNAGSPLAFNVDFTGSTQFGSPFGTNRLEQDGYTSGRLSGLTVGADGVIQGRYSNGQARNLGQIVLANFTNPNGLINLGGNVWSESSVSGSPTVGAPNSGSLGVLQSAAIEESNVDLTAELVNMITQQRNYQANAQSIKTQDSIMQTLVNLR</sequence>
<evidence type="ECO:0000259" key="6">
    <source>
        <dbReference type="Pfam" id="PF00460"/>
    </source>
</evidence>
<evidence type="ECO:0000259" key="9">
    <source>
        <dbReference type="Pfam" id="PF22692"/>
    </source>
</evidence>
<evidence type="ECO:0000256" key="4">
    <source>
        <dbReference type="ARBA" id="ARBA00023143"/>
    </source>
</evidence>
<dbReference type="InterPro" id="IPR001444">
    <property type="entry name" value="Flag_bb_rod_N"/>
</dbReference>
<keyword evidence="4 5" id="KW-0975">Bacterial flagellum</keyword>
<dbReference type="KEGG" id="ares:IWH25_09065"/>
<dbReference type="SUPFAM" id="SSF117143">
    <property type="entry name" value="Flagellar hook protein flgE"/>
    <property type="match status" value="1"/>
</dbReference>
<feature type="domain" description="Flagellar hook protein FlgE D2" evidence="8">
    <location>
        <begin position="189"/>
        <end position="322"/>
    </location>
</feature>
<dbReference type="InterPro" id="IPR037058">
    <property type="entry name" value="Falgellar_hook_FlgE_sf"/>
</dbReference>
<proteinExistence type="inferred from homology"/>
<evidence type="ECO:0000259" key="8">
    <source>
        <dbReference type="Pfam" id="PF07559"/>
    </source>
</evidence>
<dbReference type="PANTHER" id="PTHR30435">
    <property type="entry name" value="FLAGELLAR PROTEIN"/>
    <property type="match status" value="1"/>
</dbReference>
<feature type="domain" description="Flagellar hook protein FlgE/F/G-like D1" evidence="9">
    <location>
        <begin position="84"/>
        <end position="137"/>
    </location>
</feature>
<dbReference type="InterPro" id="IPR010930">
    <property type="entry name" value="Flg_bb/hook_C_dom"/>
</dbReference>
<dbReference type="PANTHER" id="PTHR30435:SF1">
    <property type="entry name" value="FLAGELLAR HOOK PROTEIN FLGE"/>
    <property type="match status" value="1"/>
</dbReference>
<keyword evidence="10" id="KW-0969">Cilium</keyword>
<accession>A0A974SS10</accession>
<dbReference type="Pfam" id="PF06429">
    <property type="entry name" value="Flg_bbr_C"/>
    <property type="match status" value="1"/>
</dbReference>
<evidence type="ECO:0000259" key="7">
    <source>
        <dbReference type="Pfam" id="PF06429"/>
    </source>
</evidence>
<comment type="similarity">
    <text evidence="2 5">Belongs to the flagella basal body rod proteins family.</text>
</comment>
<dbReference type="InterPro" id="IPR037925">
    <property type="entry name" value="FlgE/F/G-like"/>
</dbReference>
<evidence type="ECO:0000256" key="2">
    <source>
        <dbReference type="ARBA" id="ARBA00009677"/>
    </source>
</evidence>
<feature type="domain" description="Flagellar basal-body/hook protein C-terminal" evidence="7">
    <location>
        <begin position="396"/>
        <end position="440"/>
    </location>
</feature>
<dbReference type="Proteomes" id="UP000663444">
    <property type="component" value="Chromosome"/>
</dbReference>
<dbReference type="AlphaFoldDB" id="A0A974SS10"/>
<dbReference type="Gene3D" id="2.60.98.20">
    <property type="entry name" value="Flagellar hook protein FlgE"/>
    <property type="match status" value="1"/>
</dbReference>
<dbReference type="GO" id="GO:0009424">
    <property type="term" value="C:bacterial-type flagellum hook"/>
    <property type="evidence" value="ECO:0007669"/>
    <property type="project" value="TreeGrafter"/>
</dbReference>
<dbReference type="NCBIfam" id="NF004238">
    <property type="entry name" value="PRK05682.1-1"/>
    <property type="match status" value="1"/>
</dbReference>
<comment type="subcellular location">
    <subcellularLocation>
        <location evidence="1 5">Bacterial flagellum basal body</location>
    </subcellularLocation>
</comment>
<organism evidence="10 11">
    <name type="scientific">Azospira restricta</name>
    <dbReference type="NCBI Taxonomy" id="404405"/>
    <lineage>
        <taxon>Bacteria</taxon>
        <taxon>Pseudomonadati</taxon>
        <taxon>Pseudomonadota</taxon>
        <taxon>Betaproteobacteria</taxon>
        <taxon>Rhodocyclales</taxon>
        <taxon>Rhodocyclaceae</taxon>
        <taxon>Azospira</taxon>
    </lineage>
</organism>
<name>A0A974SS10_9RHOO</name>
<dbReference type="Pfam" id="PF00460">
    <property type="entry name" value="Flg_bb_rod"/>
    <property type="match status" value="1"/>
</dbReference>
<dbReference type="NCBIfam" id="TIGR03506">
    <property type="entry name" value="FlgEFG_subfam"/>
    <property type="match status" value="1"/>
</dbReference>
<comment type="function">
    <text evidence="5">A flexible structure which links the flagellar filament to the drive apparatus in the basal body.</text>
</comment>
<dbReference type="EMBL" id="CP064781">
    <property type="protein sequence ID" value="QRJ65453.1"/>
    <property type="molecule type" value="Genomic_DNA"/>
</dbReference>
<keyword evidence="10" id="KW-0966">Cell projection</keyword>
<evidence type="ECO:0000313" key="10">
    <source>
        <dbReference type="EMBL" id="QRJ65453.1"/>
    </source>
</evidence>
<protein>
    <recommendedName>
        <fullName evidence="3 5">Flagellar hook protein FlgE</fullName>
    </recommendedName>
</protein>
<dbReference type="GO" id="GO:0009425">
    <property type="term" value="C:bacterial-type flagellum basal body"/>
    <property type="evidence" value="ECO:0007669"/>
    <property type="project" value="UniProtKB-SubCell"/>
</dbReference>
<evidence type="ECO:0000256" key="3">
    <source>
        <dbReference type="ARBA" id="ARBA00019015"/>
    </source>
</evidence>
<keyword evidence="10" id="KW-0282">Flagellum</keyword>
<dbReference type="RefSeq" id="WP_203388983.1">
    <property type="nucleotide sequence ID" value="NZ_CP064781.1"/>
</dbReference>